<evidence type="ECO:0000313" key="4">
    <source>
        <dbReference type="Proteomes" id="UP000045840"/>
    </source>
</evidence>
<proteinExistence type="predicted"/>
<name>A0A0T9NZT6_9GAMM</name>
<evidence type="ECO:0008006" key="5">
    <source>
        <dbReference type="Google" id="ProtNLM"/>
    </source>
</evidence>
<protein>
    <recommendedName>
        <fullName evidence="5">DUF1571 domain-containing protein</fullName>
    </recommendedName>
</protein>
<dbReference type="Gene3D" id="2.50.20.10">
    <property type="entry name" value="Lipoprotein localisation LolA/LolB/LppX"/>
    <property type="match status" value="1"/>
</dbReference>
<reference evidence="2 3" key="3">
    <citation type="submission" date="2015-03" db="EMBL/GenBank/DDBJ databases">
        <authorList>
            <consortium name="Pathogen Informatics"/>
            <person name="Murphy D."/>
        </authorList>
    </citation>
    <scope>NUCLEOTIDE SEQUENCE [LARGE SCALE GENOMIC DNA]</scope>
    <source>
        <strain evidence="3">type strain: CIP110230</strain>
        <strain evidence="2">Type strain: CIP110230</strain>
    </source>
</reference>
<dbReference type="Proteomes" id="UP000045840">
    <property type="component" value="Unassembled WGS sequence"/>
</dbReference>
<reference evidence="4" key="1">
    <citation type="submission" date="2015-03" db="EMBL/GenBank/DDBJ databases">
        <authorList>
            <consortium name="Pathogen Informatics"/>
        </authorList>
    </citation>
    <scope>NUCLEOTIDE SEQUENCE [LARGE SCALE GENOMIC DNA]</scope>
    <source>
        <strain evidence="4">A125KOH2</strain>
    </source>
</reference>
<dbReference type="AlphaFoldDB" id="A0A0T9NZT6"/>
<evidence type="ECO:0000313" key="2">
    <source>
        <dbReference type="EMBL" id="CRY65160.1"/>
    </source>
</evidence>
<reference evidence="1" key="2">
    <citation type="submission" date="2015-03" db="EMBL/GenBank/DDBJ databases">
        <authorList>
            <person name="Murphy D."/>
        </authorList>
    </citation>
    <scope>NUCLEOTIDE SEQUENCE [LARGE SCALE GENOMIC DNA]</scope>
    <source>
        <strain evidence="1">A125KOH2</strain>
    </source>
</reference>
<organism evidence="1 4">
    <name type="scientific">Yersinia pekkanenii</name>
    <dbReference type="NCBI Taxonomy" id="1288385"/>
    <lineage>
        <taxon>Bacteria</taxon>
        <taxon>Pseudomonadati</taxon>
        <taxon>Pseudomonadota</taxon>
        <taxon>Gammaproteobacteria</taxon>
        <taxon>Enterobacterales</taxon>
        <taxon>Yersiniaceae</taxon>
        <taxon>Yersinia</taxon>
    </lineage>
</organism>
<gene>
    <name evidence="1" type="ORF">ERS008529_01099</name>
    <name evidence="2" type="ORF">ERS137968_01188</name>
</gene>
<keyword evidence="3" id="KW-1185">Reference proteome</keyword>
<sequence length="204" mass="22793">MIIAPMLGASAIDPINKAQRHFEQIESYQVRVRSESALGDSTVIHYSYRKPGYVRMDFTEPHNGAVLVYDPGGGNVRLWPFGVNTLPVLSLLPTNTLIRDKNGHRVDQADIGTLLHNIHRLQQGGKTVILGEDVLAQQPVLHLAITGPVGVTVDKVHRYELWLESSHNFPVKVVSYGADEQRLETVVMDAMVLNLHFPEHFFTP</sequence>
<dbReference type="EMBL" id="CWJL01000004">
    <property type="protein sequence ID" value="CRY65160.1"/>
    <property type="molecule type" value="Genomic_DNA"/>
</dbReference>
<accession>A0A0T9NZT6</accession>
<evidence type="ECO:0000313" key="3">
    <source>
        <dbReference type="Proteomes" id="UP000044625"/>
    </source>
</evidence>
<dbReference type="EMBL" id="CQAZ01000007">
    <property type="protein sequence ID" value="CNH38364.1"/>
    <property type="molecule type" value="Genomic_DNA"/>
</dbReference>
<dbReference type="RefSeq" id="WP_072086245.1">
    <property type="nucleotide sequence ID" value="NZ_CAWMMU010000004.1"/>
</dbReference>
<dbReference type="Proteomes" id="UP000044625">
    <property type="component" value="Unassembled WGS sequence"/>
</dbReference>
<evidence type="ECO:0000313" key="1">
    <source>
        <dbReference type="EMBL" id="CNH38364.1"/>
    </source>
</evidence>
<dbReference type="STRING" id="1288385.ERS137968_01188"/>